<dbReference type="AlphaFoldDB" id="A0A0G0LG58"/>
<dbReference type="CDD" id="cd03673">
    <property type="entry name" value="NUDIX_Ap6A_hydrolase"/>
    <property type="match status" value="1"/>
</dbReference>
<accession>A0A0G0LG58</accession>
<evidence type="ECO:0000256" key="1">
    <source>
        <dbReference type="ARBA" id="ARBA00022801"/>
    </source>
</evidence>
<dbReference type="EMBL" id="LBVS01000003">
    <property type="protein sequence ID" value="KKQ90863.1"/>
    <property type="molecule type" value="Genomic_DNA"/>
</dbReference>
<dbReference type="Gene3D" id="3.90.79.10">
    <property type="entry name" value="Nucleoside Triphosphate Pyrophosphohydrolase"/>
    <property type="match status" value="1"/>
</dbReference>
<dbReference type="GO" id="GO:0006167">
    <property type="term" value="P:AMP biosynthetic process"/>
    <property type="evidence" value="ECO:0007669"/>
    <property type="project" value="TreeGrafter"/>
</dbReference>
<dbReference type="PANTHER" id="PTHR21340">
    <property type="entry name" value="DIADENOSINE 5,5-P1,P4-TETRAPHOSPHATE PYROPHOSPHOHYDROLASE MUTT"/>
    <property type="match status" value="1"/>
</dbReference>
<dbReference type="InterPro" id="IPR051325">
    <property type="entry name" value="Nudix_hydrolase_domain"/>
</dbReference>
<organism evidence="4 5">
    <name type="scientific">Berkelbacteria bacterium GW2011_GWA1_39_10</name>
    <dbReference type="NCBI Taxonomy" id="1618332"/>
    <lineage>
        <taxon>Bacteria</taxon>
        <taxon>Candidatus Berkelbacteria</taxon>
    </lineage>
</organism>
<evidence type="ECO:0000313" key="5">
    <source>
        <dbReference type="Proteomes" id="UP000033862"/>
    </source>
</evidence>
<reference evidence="4 5" key="1">
    <citation type="journal article" date="2015" name="Nature">
        <title>rRNA introns, odd ribosomes, and small enigmatic genomes across a large radiation of phyla.</title>
        <authorList>
            <person name="Brown C.T."/>
            <person name="Hug L.A."/>
            <person name="Thomas B.C."/>
            <person name="Sharon I."/>
            <person name="Castelle C.J."/>
            <person name="Singh A."/>
            <person name="Wilkins M.J."/>
            <person name="Williams K.H."/>
            <person name="Banfield J.F."/>
        </authorList>
    </citation>
    <scope>NUCLEOTIDE SEQUENCE [LARGE SCALE GENOMIC DNA]</scope>
</reference>
<dbReference type="GO" id="GO:0006754">
    <property type="term" value="P:ATP biosynthetic process"/>
    <property type="evidence" value="ECO:0007669"/>
    <property type="project" value="TreeGrafter"/>
</dbReference>
<dbReference type="InterPro" id="IPR000086">
    <property type="entry name" value="NUDIX_hydrolase_dom"/>
</dbReference>
<dbReference type="Proteomes" id="UP000033862">
    <property type="component" value="Unassembled WGS sequence"/>
</dbReference>
<evidence type="ECO:0000259" key="3">
    <source>
        <dbReference type="PROSITE" id="PS51462"/>
    </source>
</evidence>
<dbReference type="InterPro" id="IPR020476">
    <property type="entry name" value="Nudix_hydrolase"/>
</dbReference>
<dbReference type="PANTHER" id="PTHR21340:SF0">
    <property type="entry name" value="BIS(5'-NUCLEOSYL)-TETRAPHOSPHATASE [ASYMMETRICAL]"/>
    <property type="match status" value="1"/>
</dbReference>
<dbReference type="SUPFAM" id="SSF55811">
    <property type="entry name" value="Nudix"/>
    <property type="match status" value="1"/>
</dbReference>
<dbReference type="PRINTS" id="PR00502">
    <property type="entry name" value="NUDIXFAMILY"/>
</dbReference>
<protein>
    <submittedName>
        <fullName evidence="4">NUDIX hydrolase</fullName>
    </submittedName>
</protein>
<dbReference type="Pfam" id="PF00293">
    <property type="entry name" value="NUDIX"/>
    <property type="match status" value="1"/>
</dbReference>
<sequence>MRMEFSAGGLIYKKVDKHFQIVLVLDSFDKWTFPKGHIEKGEKPEIAAGREVAEEIGFENVRVVKLLDKISYWFKQDDDTIHKFVYFYLMEAPVNAVLTHQTAELKDARWFFPKDASKIVGYKKDNLPLLKKALAILEK</sequence>
<keyword evidence="1 2" id="KW-0378">Hydrolase</keyword>
<dbReference type="GO" id="GO:0004081">
    <property type="term" value="F:bis(5'-nucleosyl)-tetraphosphatase (asymmetrical) activity"/>
    <property type="evidence" value="ECO:0007669"/>
    <property type="project" value="TreeGrafter"/>
</dbReference>
<dbReference type="InterPro" id="IPR020084">
    <property type="entry name" value="NUDIX_hydrolase_CS"/>
</dbReference>
<dbReference type="PROSITE" id="PS00893">
    <property type="entry name" value="NUDIX_BOX"/>
    <property type="match status" value="1"/>
</dbReference>
<gene>
    <name evidence="4" type="ORF">UT15_C0003G0038</name>
</gene>
<evidence type="ECO:0000256" key="2">
    <source>
        <dbReference type="RuleBase" id="RU003476"/>
    </source>
</evidence>
<comment type="similarity">
    <text evidence="2">Belongs to the Nudix hydrolase family.</text>
</comment>
<dbReference type="PROSITE" id="PS51462">
    <property type="entry name" value="NUDIX"/>
    <property type="match status" value="1"/>
</dbReference>
<proteinExistence type="inferred from homology"/>
<dbReference type="STRING" id="1618332.UT15_C0003G0038"/>
<dbReference type="InterPro" id="IPR015797">
    <property type="entry name" value="NUDIX_hydrolase-like_dom_sf"/>
</dbReference>
<name>A0A0G0LG58_9BACT</name>
<feature type="domain" description="Nudix hydrolase" evidence="3">
    <location>
        <begin position="2"/>
        <end position="133"/>
    </location>
</feature>
<evidence type="ECO:0000313" key="4">
    <source>
        <dbReference type="EMBL" id="KKQ90863.1"/>
    </source>
</evidence>
<comment type="caution">
    <text evidence="4">The sequence shown here is derived from an EMBL/GenBank/DDBJ whole genome shotgun (WGS) entry which is preliminary data.</text>
</comment>